<dbReference type="KEGG" id="mfol:DXT68_05285"/>
<feature type="transmembrane region" description="Helical" evidence="1">
    <location>
        <begin position="103"/>
        <end position="123"/>
    </location>
</feature>
<comment type="caution">
    <text evidence="2">The sequence shown here is derived from an EMBL/GenBank/DDBJ whole genome shotgun (WGS) entry which is preliminary data.</text>
</comment>
<keyword evidence="1" id="KW-1133">Transmembrane helix</keyword>
<evidence type="ECO:0000313" key="3">
    <source>
        <dbReference type="Proteomes" id="UP000033572"/>
    </source>
</evidence>
<reference evidence="2 3" key="1">
    <citation type="submission" date="2015-02" db="EMBL/GenBank/DDBJ databases">
        <title>Draft genome sequences of ten Microbacterium spp. with emphasis on heavy metal contaminated environments.</title>
        <authorList>
            <person name="Corretto E."/>
        </authorList>
    </citation>
    <scope>NUCLEOTIDE SEQUENCE [LARGE SCALE GENOMIC DNA]</scope>
    <source>
        <strain evidence="2 3">DSM 12966</strain>
    </source>
</reference>
<dbReference type="PATRIC" id="fig|104336.4.peg.3426"/>
<evidence type="ECO:0000313" key="2">
    <source>
        <dbReference type="EMBL" id="KJL18276.1"/>
    </source>
</evidence>
<feature type="transmembrane region" description="Helical" evidence="1">
    <location>
        <begin position="12"/>
        <end position="35"/>
    </location>
</feature>
<gene>
    <name evidence="2" type="ORF">RN50_03387</name>
</gene>
<evidence type="ECO:0008006" key="4">
    <source>
        <dbReference type="Google" id="ProtNLM"/>
    </source>
</evidence>
<feature type="transmembrane region" description="Helical" evidence="1">
    <location>
        <begin position="225"/>
        <end position="245"/>
    </location>
</feature>
<keyword evidence="3" id="KW-1185">Reference proteome</keyword>
<dbReference type="EMBL" id="JYIU01000046">
    <property type="protein sequence ID" value="KJL18276.1"/>
    <property type="molecule type" value="Genomic_DNA"/>
</dbReference>
<feature type="transmembrane region" description="Helical" evidence="1">
    <location>
        <begin position="143"/>
        <end position="161"/>
    </location>
</feature>
<dbReference type="Proteomes" id="UP000033572">
    <property type="component" value="Unassembled WGS sequence"/>
</dbReference>
<dbReference type="GeneID" id="94443795"/>
<dbReference type="RefSeq" id="WP_052677857.1">
    <property type="nucleotide sequence ID" value="NZ_CP031425.1"/>
</dbReference>
<sequence>MTPEILRARTAFWWVGVIVPLALIALASIVVLSWMPEVPDPAATHWGLDGVDGYGPSWTPLALLVGLGGGTVLLFALIALFSHRPPQRDAAAPSPRPQWSATARLLGAVSLGTAGLMAVLAIATTAVQRGLADAADAADITPWVPVFLLVMIALAVAGWFLQPAVPRSPESVGDAATPLLLADHERAVWMKTVTVARVGQVVLGIAVFLMIAMSVLLFAQDIAAGWIVAAVALIVTVLVSTSLTFRVRASAAGLRVRSVMGWPRIEIPAAEIASVRAVRVDPFAEFGGWGYRFGVDGRRGVVLRAGDALEVARTNGRVFVVTVDDAATAASVLALAADPR</sequence>
<protein>
    <recommendedName>
        <fullName evidence="4">DUF1648 domain-containing protein</fullName>
    </recommendedName>
</protein>
<keyword evidence="1" id="KW-0812">Transmembrane</keyword>
<organism evidence="2 3">
    <name type="scientific">Microbacterium foliorum</name>
    <dbReference type="NCBI Taxonomy" id="104336"/>
    <lineage>
        <taxon>Bacteria</taxon>
        <taxon>Bacillati</taxon>
        <taxon>Actinomycetota</taxon>
        <taxon>Actinomycetes</taxon>
        <taxon>Micrococcales</taxon>
        <taxon>Microbacteriaceae</taxon>
        <taxon>Microbacterium</taxon>
    </lineage>
</organism>
<feature type="transmembrane region" description="Helical" evidence="1">
    <location>
        <begin position="61"/>
        <end position="82"/>
    </location>
</feature>
<feature type="transmembrane region" description="Helical" evidence="1">
    <location>
        <begin position="198"/>
        <end position="219"/>
    </location>
</feature>
<name>A0A0F0KG80_9MICO</name>
<proteinExistence type="predicted"/>
<keyword evidence="1" id="KW-0472">Membrane</keyword>
<evidence type="ECO:0000256" key="1">
    <source>
        <dbReference type="SAM" id="Phobius"/>
    </source>
</evidence>
<dbReference type="AlphaFoldDB" id="A0A0F0KG80"/>
<accession>A0A0F0KG80</accession>